<gene>
    <name evidence="8" type="ORF">A3E29_01920</name>
</gene>
<dbReference type="PRINTS" id="PR00507">
    <property type="entry name" value="N12N6MTFRASE"/>
</dbReference>
<dbReference type="InterPro" id="IPR029063">
    <property type="entry name" value="SAM-dependent_MTases_sf"/>
</dbReference>
<keyword evidence="3 8" id="KW-0808">Transferase</keyword>
<evidence type="ECO:0000256" key="3">
    <source>
        <dbReference type="ARBA" id="ARBA00022679"/>
    </source>
</evidence>
<evidence type="ECO:0000256" key="5">
    <source>
        <dbReference type="ARBA" id="ARBA00022747"/>
    </source>
</evidence>
<dbReference type="GO" id="GO:0009007">
    <property type="term" value="F:site-specific DNA-methyltransferase (adenine-specific) activity"/>
    <property type="evidence" value="ECO:0007669"/>
    <property type="project" value="UniProtKB-EC"/>
</dbReference>
<dbReference type="EMBL" id="MFEY01000005">
    <property type="protein sequence ID" value="OGE90533.1"/>
    <property type="molecule type" value="Genomic_DNA"/>
</dbReference>
<keyword evidence="2 8" id="KW-0489">Methyltransferase</keyword>
<dbReference type="GO" id="GO:0009307">
    <property type="term" value="P:DNA restriction-modification system"/>
    <property type="evidence" value="ECO:0007669"/>
    <property type="project" value="UniProtKB-KW"/>
</dbReference>
<comment type="caution">
    <text evidence="8">The sequence shown here is derived from an EMBL/GenBank/DDBJ whole genome shotgun (WGS) entry which is preliminary data.</text>
</comment>
<dbReference type="GO" id="GO:0032259">
    <property type="term" value="P:methylation"/>
    <property type="evidence" value="ECO:0007669"/>
    <property type="project" value="UniProtKB-KW"/>
</dbReference>
<evidence type="ECO:0000256" key="1">
    <source>
        <dbReference type="ARBA" id="ARBA00011900"/>
    </source>
</evidence>
<dbReference type="PANTHER" id="PTHR42933">
    <property type="entry name" value="SLR6095 PROTEIN"/>
    <property type="match status" value="1"/>
</dbReference>
<keyword evidence="4" id="KW-0949">S-adenosyl-L-methionine</keyword>
<dbReference type="EC" id="2.1.1.72" evidence="1"/>
<dbReference type="Gene3D" id="3.40.50.150">
    <property type="entry name" value="Vaccinia Virus protein VP39"/>
    <property type="match status" value="1"/>
</dbReference>
<dbReference type="GO" id="GO:0003677">
    <property type="term" value="F:DNA binding"/>
    <property type="evidence" value="ECO:0007669"/>
    <property type="project" value="InterPro"/>
</dbReference>
<proteinExistence type="predicted"/>
<evidence type="ECO:0000313" key="9">
    <source>
        <dbReference type="Proteomes" id="UP000177682"/>
    </source>
</evidence>
<evidence type="ECO:0000259" key="7">
    <source>
        <dbReference type="Pfam" id="PF02384"/>
    </source>
</evidence>
<organism evidence="8 9">
    <name type="scientific">Candidatus Doudnabacteria bacterium RIFCSPHIGHO2_12_FULL_48_16</name>
    <dbReference type="NCBI Taxonomy" id="1817838"/>
    <lineage>
        <taxon>Bacteria</taxon>
        <taxon>Candidatus Doudnaibacteriota</taxon>
    </lineage>
</organism>
<reference evidence="8 9" key="1">
    <citation type="journal article" date="2016" name="Nat. Commun.">
        <title>Thousands of microbial genomes shed light on interconnected biogeochemical processes in an aquifer system.</title>
        <authorList>
            <person name="Anantharaman K."/>
            <person name="Brown C.T."/>
            <person name="Hug L.A."/>
            <person name="Sharon I."/>
            <person name="Castelle C.J."/>
            <person name="Probst A.J."/>
            <person name="Thomas B.C."/>
            <person name="Singh A."/>
            <person name="Wilkins M.J."/>
            <person name="Karaoz U."/>
            <person name="Brodie E.L."/>
            <person name="Williams K.H."/>
            <person name="Hubbard S.S."/>
            <person name="Banfield J.F."/>
        </authorList>
    </citation>
    <scope>NUCLEOTIDE SEQUENCE [LARGE SCALE GENOMIC DNA]</scope>
</reference>
<feature type="domain" description="DNA methylase adenine-specific" evidence="7">
    <location>
        <begin position="282"/>
        <end position="595"/>
    </location>
</feature>
<comment type="catalytic activity">
    <reaction evidence="6">
        <text>a 2'-deoxyadenosine in DNA + S-adenosyl-L-methionine = an N(6)-methyl-2'-deoxyadenosine in DNA + S-adenosyl-L-homocysteine + H(+)</text>
        <dbReference type="Rhea" id="RHEA:15197"/>
        <dbReference type="Rhea" id="RHEA-COMP:12418"/>
        <dbReference type="Rhea" id="RHEA-COMP:12419"/>
        <dbReference type="ChEBI" id="CHEBI:15378"/>
        <dbReference type="ChEBI" id="CHEBI:57856"/>
        <dbReference type="ChEBI" id="CHEBI:59789"/>
        <dbReference type="ChEBI" id="CHEBI:90615"/>
        <dbReference type="ChEBI" id="CHEBI:90616"/>
        <dbReference type="EC" id="2.1.1.72"/>
    </reaction>
</comment>
<name>A0A1F5PKT4_9BACT</name>
<dbReference type="PANTHER" id="PTHR42933:SF1">
    <property type="entry name" value="SITE-SPECIFIC DNA-METHYLTRANSFERASE (ADENINE-SPECIFIC)"/>
    <property type="match status" value="1"/>
</dbReference>
<evidence type="ECO:0000256" key="4">
    <source>
        <dbReference type="ARBA" id="ARBA00022691"/>
    </source>
</evidence>
<dbReference type="InterPro" id="IPR003356">
    <property type="entry name" value="DNA_methylase_A-5"/>
</dbReference>
<dbReference type="GO" id="GO:0008170">
    <property type="term" value="F:N-methyltransferase activity"/>
    <property type="evidence" value="ECO:0007669"/>
    <property type="project" value="InterPro"/>
</dbReference>
<evidence type="ECO:0000256" key="2">
    <source>
        <dbReference type="ARBA" id="ARBA00022603"/>
    </source>
</evidence>
<accession>A0A1F5PKT4</accession>
<keyword evidence="5" id="KW-0680">Restriction system</keyword>
<dbReference type="Pfam" id="PF02384">
    <property type="entry name" value="N6_Mtase"/>
    <property type="match status" value="1"/>
</dbReference>
<evidence type="ECO:0000313" key="8">
    <source>
        <dbReference type="EMBL" id="OGE90533.1"/>
    </source>
</evidence>
<dbReference type="InterPro" id="IPR051537">
    <property type="entry name" value="DNA_Adenine_Mtase"/>
</dbReference>
<dbReference type="AlphaFoldDB" id="A0A1F5PKT4"/>
<sequence>MTKNERKTEDIVRDLFKRFVESIVIEEQSSDTPKIKKLLSTASKGGFGRGSPEFIIQYKKNPDLLIIVECKADVAKHESKDHLQYKDYAVDGALLYSSYLAKEYDVLSIAVSGESEREIRVSHFLQLKGEKKAVEKFSNKLLSPDDYLQGYLKSPEKFRQDYDKLLSFSKDLNDKLHGYKILESDRSLLISCILIALESVAFQKSYKEYSKAEDLAKYLVDTVEMQFKNSGIQDQKLKIVKGRFEFIKTDTSLSTKDGVLREIISDINDNINTFIRTHEYFDVLGQLYIEFLRYANSDKGLGIVLTPPHITDFMARLGEVNKGSVVYDSCTGTGGFLVSAMNLMVNDAKGDQTEIKHIKQNQLIGVEYQAHIFALACSNMFIHQDGKTNILNGSCFDEEIIQKVKEKRPTVGLLNPPYKSDKKNDTEELEFILNNLECLEQGGKTVAIVPMQAALSQTGKILELKKKLLEQHTLEAVLSMPEELFINSKVAVVSCIMVFTAKRPHPSGKKTFFGHFKDDGFVKRKNRGRVDVYGRWDTIREKWIRAYMNKEDLAGLSVNRVVKPEDEWCAEAYMETDYSVISDDSFIQEVKKYVAFKVQNL</sequence>
<evidence type="ECO:0000256" key="6">
    <source>
        <dbReference type="ARBA" id="ARBA00047942"/>
    </source>
</evidence>
<dbReference type="Proteomes" id="UP000177682">
    <property type="component" value="Unassembled WGS sequence"/>
</dbReference>
<dbReference type="SUPFAM" id="SSF53335">
    <property type="entry name" value="S-adenosyl-L-methionine-dependent methyltransferases"/>
    <property type="match status" value="1"/>
</dbReference>
<protein>
    <recommendedName>
        <fullName evidence="1">site-specific DNA-methyltransferase (adenine-specific)</fullName>
        <ecNumber evidence="1">2.1.1.72</ecNumber>
    </recommendedName>
</protein>